<dbReference type="SUPFAM" id="SSF56954">
    <property type="entry name" value="Outer membrane efflux proteins (OEP)"/>
    <property type="match status" value="1"/>
</dbReference>
<keyword evidence="4" id="KW-0472">Membrane</keyword>
<dbReference type="InterPro" id="IPR051906">
    <property type="entry name" value="TolC-like"/>
</dbReference>
<dbReference type="AlphaFoldDB" id="A0A147GNT2"/>
<dbReference type="EMBL" id="LDSL01000138">
    <property type="protein sequence ID" value="KTT15656.1"/>
    <property type="molecule type" value="Genomic_DNA"/>
</dbReference>
<evidence type="ECO:0008006" key="9">
    <source>
        <dbReference type="Google" id="ProtNLM"/>
    </source>
</evidence>
<sequence length="507" mass="56926">MPLRCVGAAVLLLVAGLPAAMAQGEPAPDVLTPRRFVQLAVDRNAEIAYARLQSRIADRGFVAESTLYQPVSFTSVRHESRYRQRTAEEQLATLSARTSVLDEMVNTAETGLRMRAATGAEITTSVQRSLKRSNLIASLYNDGDDREASAQLVVTVRQPLLKGRGTDAVEADLRVAELEREVGQWTLRQQLLKMSSDALVVYWQLQRAYRSQPVRQRLLENAREALDDARERIGAGRVAMTVEDEARALLSMRESELLRNAQLIAEAEGRIRTILDLPPGDGAWKLFDTAPAAMATSAEVSSPTAWESRVDQWPAYQIASLRVRQNQHRLDFARNQTLPQLDLQANWGSHGLGRNPRAAAQPVPHNRYPDWYVGLYFEQPLGGTTRPDAQYEGQQLKLQQAELEARNARVSFGNDWQARLLTLQLAQRDADQLRADLKSRVELLRADETGLRDQLVPRARVLRREAEKLESELRLIEGEARLWTALTQFQQADGQLLPAYGVELAWQ</sequence>
<dbReference type="GO" id="GO:0015288">
    <property type="term" value="F:porin activity"/>
    <property type="evidence" value="ECO:0007669"/>
    <property type="project" value="TreeGrafter"/>
</dbReference>
<protein>
    <recommendedName>
        <fullName evidence="9">Outer membrane protein TolC</fullName>
    </recommendedName>
</protein>
<keyword evidence="2" id="KW-1134">Transmembrane beta strand</keyword>
<evidence type="ECO:0000313" key="8">
    <source>
        <dbReference type="Proteomes" id="UP000072741"/>
    </source>
</evidence>
<gene>
    <name evidence="7" type="ORF">NS331_20040</name>
</gene>
<feature type="signal peptide" evidence="6">
    <location>
        <begin position="1"/>
        <end position="22"/>
    </location>
</feature>
<organism evidence="7 8">
    <name type="scientific">Pseudacidovorax intermedius</name>
    <dbReference type="NCBI Taxonomy" id="433924"/>
    <lineage>
        <taxon>Bacteria</taxon>
        <taxon>Pseudomonadati</taxon>
        <taxon>Pseudomonadota</taxon>
        <taxon>Betaproteobacteria</taxon>
        <taxon>Burkholderiales</taxon>
        <taxon>Comamonadaceae</taxon>
        <taxon>Pseudacidovorax</taxon>
    </lineage>
</organism>
<proteinExistence type="predicted"/>
<comment type="subcellular location">
    <subcellularLocation>
        <location evidence="1">Cell outer membrane</location>
    </subcellularLocation>
</comment>
<comment type="caution">
    <text evidence="7">The sequence shown here is derived from an EMBL/GenBank/DDBJ whole genome shotgun (WGS) entry which is preliminary data.</text>
</comment>
<dbReference type="PANTHER" id="PTHR30026">
    <property type="entry name" value="OUTER MEMBRANE PROTEIN TOLC"/>
    <property type="match status" value="1"/>
</dbReference>
<evidence type="ECO:0000256" key="3">
    <source>
        <dbReference type="ARBA" id="ARBA00022692"/>
    </source>
</evidence>
<evidence type="ECO:0000256" key="6">
    <source>
        <dbReference type="SAM" id="SignalP"/>
    </source>
</evidence>
<keyword evidence="3" id="KW-0812">Transmembrane</keyword>
<dbReference type="RefSeq" id="WP_082702640.1">
    <property type="nucleotide sequence ID" value="NZ_LDSL01000138.1"/>
</dbReference>
<dbReference type="Gene3D" id="1.20.1600.10">
    <property type="entry name" value="Outer membrane efflux proteins (OEP)"/>
    <property type="match status" value="1"/>
</dbReference>
<dbReference type="Proteomes" id="UP000072741">
    <property type="component" value="Unassembled WGS sequence"/>
</dbReference>
<feature type="chain" id="PRO_5007546484" description="Outer membrane protein TolC" evidence="6">
    <location>
        <begin position="23"/>
        <end position="507"/>
    </location>
</feature>
<evidence type="ECO:0000256" key="4">
    <source>
        <dbReference type="ARBA" id="ARBA00023136"/>
    </source>
</evidence>
<dbReference type="GO" id="GO:0009279">
    <property type="term" value="C:cell outer membrane"/>
    <property type="evidence" value="ECO:0007669"/>
    <property type="project" value="UniProtKB-SubCell"/>
</dbReference>
<keyword evidence="5" id="KW-0998">Cell outer membrane</keyword>
<evidence type="ECO:0000256" key="5">
    <source>
        <dbReference type="ARBA" id="ARBA00023237"/>
    </source>
</evidence>
<dbReference type="PANTHER" id="PTHR30026:SF23">
    <property type="entry name" value="TO APRF-PUTATIVE OUTER MEMBRANE EFFLUX PROTEIN OR SECRETED ALKALINE PHOSPHATASE-RELATED"/>
    <property type="match status" value="1"/>
</dbReference>
<dbReference type="OrthoDB" id="8897727at2"/>
<name>A0A147GNT2_9BURK</name>
<evidence type="ECO:0000256" key="2">
    <source>
        <dbReference type="ARBA" id="ARBA00022452"/>
    </source>
</evidence>
<dbReference type="GO" id="GO:1990281">
    <property type="term" value="C:efflux pump complex"/>
    <property type="evidence" value="ECO:0007669"/>
    <property type="project" value="TreeGrafter"/>
</dbReference>
<keyword evidence="6" id="KW-0732">Signal</keyword>
<evidence type="ECO:0000313" key="7">
    <source>
        <dbReference type="EMBL" id="KTT15656.1"/>
    </source>
</evidence>
<keyword evidence="8" id="KW-1185">Reference proteome</keyword>
<accession>A0A147GNT2</accession>
<reference evidence="7 8" key="1">
    <citation type="journal article" date="2016" name="Front. Microbiol.">
        <title>Genomic Resource of Rice Seed Associated Bacteria.</title>
        <authorList>
            <person name="Midha S."/>
            <person name="Bansal K."/>
            <person name="Sharma S."/>
            <person name="Kumar N."/>
            <person name="Patil P.P."/>
            <person name="Chaudhry V."/>
            <person name="Patil P.B."/>
        </authorList>
    </citation>
    <scope>NUCLEOTIDE SEQUENCE [LARGE SCALE GENOMIC DNA]</scope>
    <source>
        <strain evidence="7 8">NS331</strain>
    </source>
</reference>
<dbReference type="GO" id="GO:0015562">
    <property type="term" value="F:efflux transmembrane transporter activity"/>
    <property type="evidence" value="ECO:0007669"/>
    <property type="project" value="InterPro"/>
</dbReference>
<evidence type="ECO:0000256" key="1">
    <source>
        <dbReference type="ARBA" id="ARBA00004442"/>
    </source>
</evidence>